<evidence type="ECO:0000313" key="5">
    <source>
        <dbReference type="Proteomes" id="UP000198984"/>
    </source>
</evidence>
<dbReference type="SUPFAM" id="SSF53448">
    <property type="entry name" value="Nucleotide-diphospho-sugar transferases"/>
    <property type="match status" value="1"/>
</dbReference>
<accession>A0A1H7QYR4</accession>
<evidence type="ECO:0000256" key="1">
    <source>
        <dbReference type="SAM" id="Phobius"/>
    </source>
</evidence>
<keyword evidence="1" id="KW-0472">Membrane</keyword>
<dbReference type="STRING" id="573321.SAMN04488505_102467"/>
<dbReference type="Proteomes" id="UP000198984">
    <property type="component" value="Unassembled WGS sequence"/>
</dbReference>
<name>A0A1H7QYR4_9BACT</name>
<dbReference type="InterPro" id="IPR001173">
    <property type="entry name" value="Glyco_trans_2-like"/>
</dbReference>
<evidence type="ECO:0000259" key="2">
    <source>
        <dbReference type="Pfam" id="PF00535"/>
    </source>
</evidence>
<dbReference type="InterPro" id="IPR029044">
    <property type="entry name" value="Nucleotide-diphossugar_trans"/>
</dbReference>
<dbReference type="PANTHER" id="PTHR43685">
    <property type="entry name" value="GLYCOSYLTRANSFERASE"/>
    <property type="match status" value="1"/>
</dbReference>
<keyword evidence="4" id="KW-0808">Transferase</keyword>
<feature type="domain" description="Glycosyltransferase 2-like" evidence="2">
    <location>
        <begin position="6"/>
        <end position="129"/>
    </location>
</feature>
<dbReference type="EMBL" id="FOBB01000002">
    <property type="protein sequence ID" value="SEL52457.1"/>
    <property type="molecule type" value="Genomic_DNA"/>
</dbReference>
<evidence type="ECO:0000313" key="4">
    <source>
        <dbReference type="EMBL" id="SEL52457.1"/>
    </source>
</evidence>
<feature type="transmembrane region" description="Helical" evidence="1">
    <location>
        <begin position="240"/>
        <end position="257"/>
    </location>
</feature>
<feature type="transmembrane region" description="Helical" evidence="1">
    <location>
        <begin position="263"/>
        <end position="280"/>
    </location>
</feature>
<proteinExistence type="predicted"/>
<reference evidence="4 5" key="1">
    <citation type="submission" date="2016-10" db="EMBL/GenBank/DDBJ databases">
        <authorList>
            <person name="de Groot N.N."/>
        </authorList>
    </citation>
    <scope>NUCLEOTIDE SEQUENCE [LARGE SCALE GENOMIC DNA]</scope>
    <source>
        <strain evidence="4 5">DSM 21039</strain>
    </source>
</reference>
<dbReference type="RefSeq" id="WP_089909801.1">
    <property type="nucleotide sequence ID" value="NZ_FOBB01000002.1"/>
</dbReference>
<dbReference type="Pfam" id="PF13632">
    <property type="entry name" value="Glyco_trans_2_3"/>
    <property type="match status" value="1"/>
</dbReference>
<dbReference type="Gene3D" id="3.90.550.10">
    <property type="entry name" value="Spore Coat Polysaccharide Biosynthesis Protein SpsA, Chain A"/>
    <property type="match status" value="1"/>
</dbReference>
<keyword evidence="1" id="KW-0812">Transmembrane</keyword>
<dbReference type="CDD" id="cd00761">
    <property type="entry name" value="Glyco_tranf_GTA_type"/>
    <property type="match status" value="1"/>
</dbReference>
<evidence type="ECO:0000259" key="3">
    <source>
        <dbReference type="Pfam" id="PF13632"/>
    </source>
</evidence>
<dbReference type="OrthoDB" id="9801954at2"/>
<dbReference type="AlphaFoldDB" id="A0A1H7QYR4"/>
<gene>
    <name evidence="4" type="ORF">SAMN04488505_102467</name>
</gene>
<dbReference type="InterPro" id="IPR050834">
    <property type="entry name" value="Glycosyltransf_2"/>
</dbReference>
<dbReference type="Pfam" id="PF00535">
    <property type="entry name" value="Glycos_transf_2"/>
    <property type="match status" value="1"/>
</dbReference>
<feature type="transmembrane region" description="Helical" evidence="1">
    <location>
        <begin position="292"/>
        <end position="313"/>
    </location>
</feature>
<keyword evidence="1" id="KW-1133">Transmembrane helix</keyword>
<dbReference type="PANTHER" id="PTHR43685:SF3">
    <property type="entry name" value="SLR2126 PROTEIN"/>
    <property type="match status" value="1"/>
</dbReference>
<dbReference type="GO" id="GO:0016740">
    <property type="term" value="F:transferase activity"/>
    <property type="evidence" value="ECO:0007669"/>
    <property type="project" value="UniProtKB-KW"/>
</dbReference>
<keyword evidence="5" id="KW-1185">Reference proteome</keyword>
<feature type="domain" description="Glycosyltransferase 2-like" evidence="3">
    <location>
        <begin position="144"/>
        <end position="278"/>
    </location>
</feature>
<sequence>MEKKISVVIPTYRRPQLLMECIAALARQEFKRDDFEVIVVSDGPDNVTKKMVVSWKHTGLLDIRYIPLPVKKGPAAARNAGWKAALGCIIAFTDDDTMPDKGWLCNIWESYASQPYVAFTGRVMVPAPEKPTDYEWNTAQLEKAEFITANCACTRLALEKTGGFDERFEIAWREDSDLEFKLLQHNIPIIHLQHALVVHPVRKADWGVSLKEQRKSMFNALLYKKYPQLYRRKIQQQPPWNYYGMVLALMAVIAGLLLQASWLSVTALVVWMILLTAFIKKRLTYTTHAWPHVMEMVVTSMLIPFLSVYWTLYGAFRYKVLFL</sequence>
<organism evidence="4 5">
    <name type="scientific">Chitinophaga rupis</name>
    <dbReference type="NCBI Taxonomy" id="573321"/>
    <lineage>
        <taxon>Bacteria</taxon>
        <taxon>Pseudomonadati</taxon>
        <taxon>Bacteroidota</taxon>
        <taxon>Chitinophagia</taxon>
        <taxon>Chitinophagales</taxon>
        <taxon>Chitinophagaceae</taxon>
        <taxon>Chitinophaga</taxon>
    </lineage>
</organism>
<protein>
    <submittedName>
        <fullName evidence="4">Glycosyltransferase, GT2 family</fullName>
    </submittedName>
</protein>